<dbReference type="InterPro" id="IPR005471">
    <property type="entry name" value="Tscrpt_reg_IclR_N"/>
</dbReference>
<proteinExistence type="predicted"/>
<evidence type="ECO:0000313" key="7">
    <source>
        <dbReference type="Proteomes" id="UP000261931"/>
    </source>
</evidence>
<name>A0A372EJF9_9BURK</name>
<dbReference type="GO" id="GO:0003700">
    <property type="term" value="F:DNA-binding transcription factor activity"/>
    <property type="evidence" value="ECO:0007669"/>
    <property type="project" value="TreeGrafter"/>
</dbReference>
<feature type="domain" description="HTH iclR-type" evidence="4">
    <location>
        <begin position="11"/>
        <end position="74"/>
    </location>
</feature>
<keyword evidence="1" id="KW-0805">Transcription regulation</keyword>
<dbReference type="InterPro" id="IPR029016">
    <property type="entry name" value="GAF-like_dom_sf"/>
</dbReference>
<evidence type="ECO:0000256" key="1">
    <source>
        <dbReference type="ARBA" id="ARBA00023015"/>
    </source>
</evidence>
<dbReference type="PROSITE" id="PS51078">
    <property type="entry name" value="ICLR_ED"/>
    <property type="match status" value="1"/>
</dbReference>
<comment type="caution">
    <text evidence="6">The sequence shown here is derived from an EMBL/GenBank/DDBJ whole genome shotgun (WGS) entry which is preliminary data.</text>
</comment>
<dbReference type="RefSeq" id="WP_116958965.1">
    <property type="nucleotide sequence ID" value="NZ_QVLS01000006.1"/>
</dbReference>
<reference evidence="6 7" key="1">
    <citation type="submission" date="2018-08" db="EMBL/GenBank/DDBJ databases">
        <title>Hydrogenophaga sp. LA-38 isolated from sludge.</title>
        <authorList>
            <person name="Im W.-T."/>
        </authorList>
    </citation>
    <scope>NUCLEOTIDE SEQUENCE [LARGE SCALE GENOMIC DNA]</scope>
    <source>
        <strain evidence="6 7">LA-38</strain>
    </source>
</reference>
<evidence type="ECO:0000256" key="2">
    <source>
        <dbReference type="ARBA" id="ARBA00023125"/>
    </source>
</evidence>
<sequence length="262" mass="28057">MSRAPSTTDGARSLHRAIGLLRLLSMRTATGWRLSDLAQEAALEHSTVHRMLGCLLDEGLAVRVPGTRRYAIGPLAYELGVAAAPHFAIERLAASALARLAAETRDIVFLNVRSGAESVCVARFDGRKALKAYTVDVGTRRPLSLSAGGVAMLIALPRAEQARLEALNLQAIVRRGEARQTAVRRMVQRSRRLGYGFNQEDIIPGIAAIGVVIRAPGGAPVASLSLAATGTDLMPRQTRLLAQLRRQAEAIEAQLGALRYPG</sequence>
<dbReference type="InterPro" id="IPR036390">
    <property type="entry name" value="WH_DNA-bd_sf"/>
</dbReference>
<dbReference type="SMART" id="SM00346">
    <property type="entry name" value="HTH_ICLR"/>
    <property type="match status" value="1"/>
</dbReference>
<feature type="domain" description="IclR-ED" evidence="5">
    <location>
        <begin position="75"/>
        <end position="257"/>
    </location>
</feature>
<dbReference type="InterPro" id="IPR014757">
    <property type="entry name" value="Tscrpt_reg_IclR_C"/>
</dbReference>
<dbReference type="Gene3D" id="1.10.10.10">
    <property type="entry name" value="Winged helix-like DNA-binding domain superfamily/Winged helix DNA-binding domain"/>
    <property type="match status" value="1"/>
</dbReference>
<dbReference type="PANTHER" id="PTHR30136">
    <property type="entry name" value="HELIX-TURN-HELIX TRANSCRIPTIONAL REGULATOR, ICLR FAMILY"/>
    <property type="match status" value="1"/>
</dbReference>
<dbReference type="SUPFAM" id="SSF55781">
    <property type="entry name" value="GAF domain-like"/>
    <property type="match status" value="1"/>
</dbReference>
<keyword evidence="2" id="KW-0238">DNA-binding</keyword>
<dbReference type="Proteomes" id="UP000261931">
    <property type="component" value="Unassembled WGS sequence"/>
</dbReference>
<dbReference type="GO" id="GO:0003677">
    <property type="term" value="F:DNA binding"/>
    <property type="evidence" value="ECO:0007669"/>
    <property type="project" value="UniProtKB-KW"/>
</dbReference>
<evidence type="ECO:0000256" key="3">
    <source>
        <dbReference type="ARBA" id="ARBA00023163"/>
    </source>
</evidence>
<dbReference type="SUPFAM" id="SSF46785">
    <property type="entry name" value="Winged helix' DNA-binding domain"/>
    <property type="match status" value="1"/>
</dbReference>
<dbReference type="Gene3D" id="3.30.450.40">
    <property type="match status" value="1"/>
</dbReference>
<protein>
    <submittedName>
        <fullName evidence="6">IclR family transcriptional regulator</fullName>
    </submittedName>
</protein>
<dbReference type="Pfam" id="PF09339">
    <property type="entry name" value="HTH_IclR"/>
    <property type="match status" value="1"/>
</dbReference>
<dbReference type="InterPro" id="IPR036388">
    <property type="entry name" value="WH-like_DNA-bd_sf"/>
</dbReference>
<evidence type="ECO:0000259" key="4">
    <source>
        <dbReference type="PROSITE" id="PS51077"/>
    </source>
</evidence>
<gene>
    <name evidence="6" type="ORF">DY262_11275</name>
</gene>
<dbReference type="PROSITE" id="PS51077">
    <property type="entry name" value="HTH_ICLR"/>
    <property type="match status" value="1"/>
</dbReference>
<accession>A0A372EJF9</accession>
<evidence type="ECO:0000259" key="5">
    <source>
        <dbReference type="PROSITE" id="PS51078"/>
    </source>
</evidence>
<evidence type="ECO:0000313" key="6">
    <source>
        <dbReference type="EMBL" id="RFP78668.1"/>
    </source>
</evidence>
<dbReference type="Pfam" id="PF01614">
    <property type="entry name" value="IclR_C"/>
    <property type="match status" value="1"/>
</dbReference>
<organism evidence="6 7">
    <name type="scientific">Hydrogenophaga borbori</name>
    <dbReference type="NCBI Taxonomy" id="2294117"/>
    <lineage>
        <taxon>Bacteria</taxon>
        <taxon>Pseudomonadati</taxon>
        <taxon>Pseudomonadota</taxon>
        <taxon>Betaproteobacteria</taxon>
        <taxon>Burkholderiales</taxon>
        <taxon>Comamonadaceae</taxon>
        <taxon>Hydrogenophaga</taxon>
    </lineage>
</organism>
<dbReference type="PANTHER" id="PTHR30136:SF39">
    <property type="entry name" value="TRANSCRIPTIONAL REGULATORY PROTEIN"/>
    <property type="match status" value="1"/>
</dbReference>
<dbReference type="InterPro" id="IPR050707">
    <property type="entry name" value="HTH_MetabolicPath_Reg"/>
</dbReference>
<dbReference type="AlphaFoldDB" id="A0A372EJF9"/>
<keyword evidence="7" id="KW-1185">Reference proteome</keyword>
<keyword evidence="3" id="KW-0804">Transcription</keyword>
<dbReference type="GO" id="GO:0045892">
    <property type="term" value="P:negative regulation of DNA-templated transcription"/>
    <property type="evidence" value="ECO:0007669"/>
    <property type="project" value="TreeGrafter"/>
</dbReference>
<dbReference type="EMBL" id="QVLS01000006">
    <property type="protein sequence ID" value="RFP78668.1"/>
    <property type="molecule type" value="Genomic_DNA"/>
</dbReference>